<feature type="transmembrane region" description="Helical" evidence="1">
    <location>
        <begin position="104"/>
        <end position="123"/>
    </location>
</feature>
<dbReference type="EMBL" id="VOKX01000070">
    <property type="protein sequence ID" value="KAB7839482.1"/>
    <property type="molecule type" value="Genomic_DNA"/>
</dbReference>
<feature type="domain" description="DUF6545" evidence="2">
    <location>
        <begin position="324"/>
        <end position="422"/>
    </location>
</feature>
<dbReference type="Pfam" id="PF20182">
    <property type="entry name" value="DUF6545"/>
    <property type="match status" value="1"/>
</dbReference>
<feature type="transmembrane region" description="Helical" evidence="1">
    <location>
        <begin position="187"/>
        <end position="208"/>
    </location>
</feature>
<keyword evidence="1" id="KW-0812">Transmembrane</keyword>
<dbReference type="InterPro" id="IPR050039">
    <property type="entry name" value="MAB_1171c-like"/>
</dbReference>
<evidence type="ECO:0000313" key="3">
    <source>
        <dbReference type="EMBL" id="KAB7839482.1"/>
    </source>
</evidence>
<sequence>MLQNVVYAILALITWSACAYKSRDLIKDWTNRELRLLCLAIAAFASPFVTAAPWLYVRIDSALGYPNIATLITYVAVAVCLASFVALLVSWSSAQSKIRLRHRVIVAYAVATIISMIVLFFLGDVSAAERPIDFDVFYARTPYITNFLLVYFTLFTVSMTGLVRLCWKYAKAVDAPWLRRGLRTVTVGAGFGLGYSVLKTSSLVWGLFGESPLAVASNDIAPMSASVAAAVFSIGFTMPAWGVGISKGREFAADYRAYRQLYPLWRDMARAFPEIVLLAPAPRQTRWSIRTLPRVFRRQVVEVRDGRLALRPHNDAELEHTARDLPLLRHRQVVEIRDGQLALRPHYDSKVAEMGRALGEARGLTADDLEAVVEAAQIAAALHARAAGADQGIAQPLLPHDPAGGDILREAEWLTRVAEAYRNSPVVGAVVAANERTSAAAAA</sequence>
<protein>
    <recommendedName>
        <fullName evidence="2">DUF6545 domain-containing protein</fullName>
    </recommendedName>
</protein>
<feature type="transmembrane region" description="Helical" evidence="1">
    <location>
        <begin position="68"/>
        <end position="92"/>
    </location>
</feature>
<keyword evidence="4" id="KW-1185">Reference proteome</keyword>
<feature type="transmembrane region" description="Helical" evidence="1">
    <location>
        <begin position="6"/>
        <end position="22"/>
    </location>
</feature>
<evidence type="ECO:0000259" key="2">
    <source>
        <dbReference type="Pfam" id="PF20182"/>
    </source>
</evidence>
<feature type="transmembrane region" description="Helical" evidence="1">
    <location>
        <begin position="220"/>
        <end position="241"/>
    </location>
</feature>
<organism evidence="3 4">
    <name type="scientific">Streptomyces mobaraensis</name>
    <name type="common">Streptoverticillium mobaraense</name>
    <dbReference type="NCBI Taxonomy" id="35621"/>
    <lineage>
        <taxon>Bacteria</taxon>
        <taxon>Bacillati</taxon>
        <taxon>Actinomycetota</taxon>
        <taxon>Actinomycetes</taxon>
        <taxon>Kitasatosporales</taxon>
        <taxon>Streptomycetaceae</taxon>
        <taxon>Streptomyces</taxon>
    </lineage>
</organism>
<evidence type="ECO:0000313" key="4">
    <source>
        <dbReference type="Proteomes" id="UP000327000"/>
    </source>
</evidence>
<dbReference type="RefSeq" id="WP_152264595.1">
    <property type="nucleotide sequence ID" value="NZ_VOKX01000070.1"/>
</dbReference>
<proteinExistence type="predicted"/>
<reference evidence="3 4" key="1">
    <citation type="journal article" date="2019" name="Microb. Cell Fact.">
        <title>Exploring novel herbicidin analogues by transcriptional regulator overexpression and MS/MS molecular networking.</title>
        <authorList>
            <person name="Shi Y."/>
            <person name="Gu R."/>
            <person name="Li Y."/>
            <person name="Wang X."/>
            <person name="Ren W."/>
            <person name="Li X."/>
            <person name="Wang L."/>
            <person name="Xie Y."/>
            <person name="Hong B."/>
        </authorList>
    </citation>
    <scope>NUCLEOTIDE SEQUENCE [LARGE SCALE GENOMIC DNA]</scope>
    <source>
        <strain evidence="3 4">US-43</strain>
    </source>
</reference>
<dbReference type="Proteomes" id="UP000327000">
    <property type="component" value="Unassembled WGS sequence"/>
</dbReference>
<accession>A0A5N5W585</accession>
<gene>
    <name evidence="3" type="ORF">FRZ00_21315</name>
</gene>
<keyword evidence="1" id="KW-1133">Transmembrane helix</keyword>
<name>A0A5N5W585_STRMB</name>
<dbReference type="InterPro" id="IPR046675">
    <property type="entry name" value="DUF6545"/>
</dbReference>
<dbReference type="OrthoDB" id="3685619at2"/>
<feature type="transmembrane region" description="Helical" evidence="1">
    <location>
        <begin position="143"/>
        <end position="167"/>
    </location>
</feature>
<comment type="caution">
    <text evidence="3">The sequence shown here is derived from an EMBL/GenBank/DDBJ whole genome shotgun (WGS) entry which is preliminary data.</text>
</comment>
<dbReference type="NCBIfam" id="NF042915">
    <property type="entry name" value="MAB_1171c_fam"/>
    <property type="match status" value="1"/>
</dbReference>
<keyword evidence="1" id="KW-0472">Membrane</keyword>
<feature type="transmembrane region" description="Helical" evidence="1">
    <location>
        <begin position="34"/>
        <end position="56"/>
    </location>
</feature>
<dbReference type="AlphaFoldDB" id="A0A5N5W585"/>
<evidence type="ECO:0000256" key="1">
    <source>
        <dbReference type="SAM" id="Phobius"/>
    </source>
</evidence>